<gene>
    <name evidence="1" type="ORF">PACLA_8A033636</name>
</gene>
<accession>A0A7D9IF88</accession>
<dbReference type="EMBL" id="CACRXK020006303">
    <property type="protein sequence ID" value="CAB4009018.1"/>
    <property type="molecule type" value="Genomic_DNA"/>
</dbReference>
<protein>
    <submittedName>
        <fullName evidence="1">Uncharacterized protein</fullName>
    </submittedName>
</protein>
<keyword evidence="2" id="KW-1185">Reference proteome</keyword>
<evidence type="ECO:0000313" key="2">
    <source>
        <dbReference type="Proteomes" id="UP001152795"/>
    </source>
</evidence>
<organism evidence="1 2">
    <name type="scientific">Paramuricea clavata</name>
    <name type="common">Red gorgonian</name>
    <name type="synonym">Violescent sea-whip</name>
    <dbReference type="NCBI Taxonomy" id="317549"/>
    <lineage>
        <taxon>Eukaryota</taxon>
        <taxon>Metazoa</taxon>
        <taxon>Cnidaria</taxon>
        <taxon>Anthozoa</taxon>
        <taxon>Octocorallia</taxon>
        <taxon>Malacalcyonacea</taxon>
        <taxon>Plexauridae</taxon>
        <taxon>Paramuricea</taxon>
    </lineage>
</organism>
<name>A0A7D9IF88_PARCT</name>
<dbReference type="Proteomes" id="UP001152795">
    <property type="component" value="Unassembled WGS sequence"/>
</dbReference>
<proteinExistence type="predicted"/>
<sequence length="223" mass="25279">MNCFYGVVANSTGIKALNLSKSYNGTGIFRLEKITVNNSHVGVMLKNHYSLSIDLREIAITNCYSGVFVSKTMFTKVKMSELMFDTGVNAIIIRTIPGYFEQVDLCDDSYYFYNASFPVEIIHSDFSSPQRSSCSMVFATSPDNVLSGFVSEATNIILRIRDYNSSELLFDITRNNASQHFIMDWQSSAVIVEIQFQGYYYSNNRVKIFLTSRPINSKTIKLQ</sequence>
<reference evidence="1" key="1">
    <citation type="submission" date="2020-04" db="EMBL/GenBank/DDBJ databases">
        <authorList>
            <person name="Alioto T."/>
            <person name="Alioto T."/>
            <person name="Gomez Garrido J."/>
        </authorList>
    </citation>
    <scope>NUCLEOTIDE SEQUENCE</scope>
    <source>
        <strain evidence="1">A484AB</strain>
    </source>
</reference>
<evidence type="ECO:0000313" key="1">
    <source>
        <dbReference type="EMBL" id="CAB4009018.1"/>
    </source>
</evidence>
<dbReference type="AlphaFoldDB" id="A0A7D9IF88"/>
<comment type="caution">
    <text evidence="1">The sequence shown here is derived from an EMBL/GenBank/DDBJ whole genome shotgun (WGS) entry which is preliminary data.</text>
</comment>